<feature type="domain" description="EAL" evidence="2">
    <location>
        <begin position="450"/>
        <end position="703"/>
    </location>
</feature>
<dbReference type="RefSeq" id="WP_213483685.1">
    <property type="nucleotide sequence ID" value="NZ_CAJRAY010000021.1"/>
</dbReference>
<keyword evidence="5" id="KW-1185">Reference proteome</keyword>
<keyword evidence="1" id="KW-1133">Transmembrane helix</keyword>
<feature type="transmembrane region" description="Helical" evidence="1">
    <location>
        <begin position="12"/>
        <end position="28"/>
    </location>
</feature>
<sequence length="712" mass="79700">MSVNKAEKQTVLVIGLVLMSFAAMRLFHDIIHRWTEMLDLLLVATLLGYAIVAFCFAMVLLGWAFFVRQLTRIRLHTASLFTVVGILELAHALTFFGQPFYRDAGDTSLTMVYGAAAQVIGAAGLLLLLTQADGKAHGGERRRLLWLSPLCGFAVAAIVAAAAFLREGALLKGQALDLLRVAAIVIILGGYAAAGAIILYRNRSARPQALLKIVQAMCLLWFANLQVLFVDELLDADMLLAQIFKAGGYFFLMQGIYLVTIEGPMRQQKRAEAQIQYLAYHDELTGLGNRRLLTERLEAELNRAERSRTRLAVLLLDMDRFKTINDTLGHSCGDQLLIAAAERLKQTVAPLPHVYRMGGDEFTVLLPGLEKAEEAEKAAARLLKAFETPLSFDGTGYHITVSIGIAIGPEFGNTPELLLKHADAALYSAKAERNTYRIYTPRMSDQARERLKLENDMRRALEENQFYLVYQPLVDLHSGNVTGVEALLRWEHPERGVVPPHLFIPIAEETGLINEIGEWVIRTACAQNKAWQDAGLPPFIVSVNLSMRQFHQHDLADRIRAILDETGLEPRWVGLEITESMTADVEFAYETLRKLKEVGVQISLDDFGTGYSSLSYLKRYPIDKLKIDRSFVADLDRDGNDAAIVSTIAAMARHLNMRVTAEGVESEEQLRFLRAELCEEAQGFYYTRPVTADAFVKWYHEHRQDQEACSER</sequence>
<dbReference type="InterPro" id="IPR035919">
    <property type="entry name" value="EAL_sf"/>
</dbReference>
<evidence type="ECO:0000259" key="2">
    <source>
        <dbReference type="PROSITE" id="PS50883"/>
    </source>
</evidence>
<dbReference type="CDD" id="cd01949">
    <property type="entry name" value="GGDEF"/>
    <property type="match status" value="1"/>
</dbReference>
<dbReference type="Gene3D" id="3.20.20.450">
    <property type="entry name" value="EAL domain"/>
    <property type="match status" value="1"/>
</dbReference>
<feature type="transmembrane region" description="Helical" evidence="1">
    <location>
        <begin position="178"/>
        <end position="200"/>
    </location>
</feature>
<reference evidence="4 5" key="1">
    <citation type="submission" date="2021-04" db="EMBL/GenBank/DDBJ databases">
        <authorList>
            <person name="Rakotoarivonina H."/>
        </authorList>
    </citation>
    <scope>NUCLEOTIDE SEQUENCE [LARGE SCALE GENOMIC DNA]</scope>
    <source>
        <strain evidence="4 5">XE</strain>
    </source>
</reference>
<dbReference type="InterPro" id="IPR043128">
    <property type="entry name" value="Rev_trsase/Diguanyl_cyclase"/>
</dbReference>
<feature type="domain" description="GGDEF" evidence="3">
    <location>
        <begin position="309"/>
        <end position="441"/>
    </location>
</feature>
<keyword evidence="1" id="KW-0472">Membrane</keyword>
<evidence type="ECO:0000313" key="5">
    <source>
        <dbReference type="Proteomes" id="UP000681526"/>
    </source>
</evidence>
<comment type="caution">
    <text evidence="4">The sequence shown here is derived from an EMBL/GenBank/DDBJ whole genome shotgun (WGS) entry which is preliminary data.</text>
</comment>
<dbReference type="Proteomes" id="UP000681526">
    <property type="component" value="Unassembled WGS sequence"/>
</dbReference>
<keyword evidence="1" id="KW-0812">Transmembrane</keyword>
<proteinExistence type="predicted"/>
<dbReference type="NCBIfam" id="TIGR00254">
    <property type="entry name" value="GGDEF"/>
    <property type="match status" value="1"/>
</dbReference>
<evidence type="ECO:0000256" key="1">
    <source>
        <dbReference type="SAM" id="Phobius"/>
    </source>
</evidence>
<feature type="transmembrane region" description="Helical" evidence="1">
    <location>
        <begin position="209"/>
        <end position="227"/>
    </location>
</feature>
<feature type="transmembrane region" description="Helical" evidence="1">
    <location>
        <begin position="239"/>
        <end position="260"/>
    </location>
</feature>
<feature type="transmembrane region" description="Helical" evidence="1">
    <location>
        <begin position="78"/>
        <end position="98"/>
    </location>
</feature>
<dbReference type="InterPro" id="IPR001633">
    <property type="entry name" value="EAL_dom"/>
</dbReference>
<dbReference type="InterPro" id="IPR052155">
    <property type="entry name" value="Biofilm_reg_signaling"/>
</dbReference>
<dbReference type="SMART" id="SM00052">
    <property type="entry name" value="EAL"/>
    <property type="match status" value="1"/>
</dbReference>
<feature type="transmembrane region" description="Helical" evidence="1">
    <location>
        <begin position="144"/>
        <end position="166"/>
    </location>
</feature>
<gene>
    <name evidence="4" type="primary">txxe 3914</name>
    <name evidence="4" type="ORF">TXXE_04680</name>
</gene>
<accession>A0ABM8V1N8</accession>
<dbReference type="Gene3D" id="3.30.70.270">
    <property type="match status" value="1"/>
</dbReference>
<protein>
    <submittedName>
        <fullName evidence="4">Cyclic-di-GMP phosphodiesterase Uncharacterized signaling protein</fullName>
    </submittedName>
</protein>
<evidence type="ECO:0000313" key="4">
    <source>
        <dbReference type="EMBL" id="CAG5081024.1"/>
    </source>
</evidence>
<dbReference type="SUPFAM" id="SSF55073">
    <property type="entry name" value="Nucleotide cyclase"/>
    <property type="match status" value="1"/>
</dbReference>
<dbReference type="CDD" id="cd01948">
    <property type="entry name" value="EAL"/>
    <property type="match status" value="1"/>
</dbReference>
<feature type="transmembrane region" description="Helical" evidence="1">
    <location>
        <begin position="110"/>
        <end position="132"/>
    </location>
</feature>
<dbReference type="PANTHER" id="PTHR44757">
    <property type="entry name" value="DIGUANYLATE CYCLASE DGCP"/>
    <property type="match status" value="1"/>
</dbReference>
<dbReference type="EMBL" id="CAJRAY010000021">
    <property type="protein sequence ID" value="CAG5081024.1"/>
    <property type="molecule type" value="Genomic_DNA"/>
</dbReference>
<dbReference type="PANTHER" id="PTHR44757:SF2">
    <property type="entry name" value="BIOFILM ARCHITECTURE MAINTENANCE PROTEIN MBAA"/>
    <property type="match status" value="1"/>
</dbReference>
<dbReference type="Pfam" id="PF17159">
    <property type="entry name" value="MASE3"/>
    <property type="match status" value="1"/>
</dbReference>
<dbReference type="InterPro" id="IPR000160">
    <property type="entry name" value="GGDEF_dom"/>
</dbReference>
<name>A0ABM8V1N8_THEXY</name>
<dbReference type="Pfam" id="PF00990">
    <property type="entry name" value="GGDEF"/>
    <property type="match status" value="1"/>
</dbReference>
<dbReference type="PROSITE" id="PS50887">
    <property type="entry name" value="GGDEF"/>
    <property type="match status" value="1"/>
</dbReference>
<dbReference type="SUPFAM" id="SSF141868">
    <property type="entry name" value="EAL domain-like"/>
    <property type="match status" value="1"/>
</dbReference>
<dbReference type="InterPro" id="IPR033425">
    <property type="entry name" value="MASE3"/>
</dbReference>
<dbReference type="SMART" id="SM00267">
    <property type="entry name" value="GGDEF"/>
    <property type="match status" value="1"/>
</dbReference>
<dbReference type="InterPro" id="IPR029787">
    <property type="entry name" value="Nucleotide_cyclase"/>
</dbReference>
<organism evidence="4 5">
    <name type="scientific">Thermobacillus xylanilyticus</name>
    <dbReference type="NCBI Taxonomy" id="76633"/>
    <lineage>
        <taxon>Bacteria</taxon>
        <taxon>Bacillati</taxon>
        <taxon>Bacillota</taxon>
        <taxon>Bacilli</taxon>
        <taxon>Bacillales</taxon>
        <taxon>Paenibacillaceae</taxon>
        <taxon>Thermobacillus</taxon>
    </lineage>
</organism>
<dbReference type="Pfam" id="PF00563">
    <property type="entry name" value="EAL"/>
    <property type="match status" value="1"/>
</dbReference>
<feature type="transmembrane region" description="Helical" evidence="1">
    <location>
        <begin position="40"/>
        <end position="66"/>
    </location>
</feature>
<dbReference type="PROSITE" id="PS50883">
    <property type="entry name" value="EAL"/>
    <property type="match status" value="1"/>
</dbReference>
<evidence type="ECO:0000259" key="3">
    <source>
        <dbReference type="PROSITE" id="PS50887"/>
    </source>
</evidence>